<evidence type="ECO:0000256" key="3">
    <source>
        <dbReference type="SAM" id="Phobius"/>
    </source>
</evidence>
<sequence>MIVRKLRLKRGWSQEHLAELMGVSTRTIQRIERGQTKPSLETQKSLAAVFEVDIATFEPSIAMDSTGEPDMNTTNSNETTQEAEQVTKPKPAVETVSNEEAEAMEYVKGIKDFYGHLFFFVTFTVIFIFTGKISEMLIPWGAWALGLTIHGLQAFEIINLFKINWEKKMVEKRLKKKL</sequence>
<feature type="compositionally biased region" description="Polar residues" evidence="2">
    <location>
        <begin position="71"/>
        <end position="84"/>
    </location>
</feature>
<keyword evidence="3" id="KW-0472">Membrane</keyword>
<dbReference type="Gene3D" id="1.10.260.40">
    <property type="entry name" value="lambda repressor-like DNA-binding domains"/>
    <property type="match status" value="1"/>
</dbReference>
<reference evidence="4 5" key="1">
    <citation type="submission" date="2017-12" db="EMBL/GenBank/DDBJ databases">
        <title>Kangiella profundi FT102 completed genome.</title>
        <authorList>
            <person name="Xu J."/>
            <person name="Wang J."/>
            <person name="Lu Y."/>
        </authorList>
    </citation>
    <scope>NUCLEOTIDE SEQUENCE [LARGE SCALE GENOMIC DNA]</scope>
    <source>
        <strain evidence="4 5">FT102</strain>
    </source>
</reference>
<keyword evidence="1" id="KW-0238">DNA-binding</keyword>
<dbReference type="Pfam" id="PF13239">
    <property type="entry name" value="2TM"/>
    <property type="match status" value="1"/>
</dbReference>
<dbReference type="PROSITE" id="PS50943">
    <property type="entry name" value="HTH_CROC1"/>
    <property type="match status" value="1"/>
</dbReference>
<name>A0A2K9A679_9GAMM</name>
<evidence type="ECO:0000313" key="4">
    <source>
        <dbReference type="EMBL" id="AUD79345.1"/>
    </source>
</evidence>
<feature type="transmembrane region" description="Helical" evidence="3">
    <location>
        <begin position="140"/>
        <end position="161"/>
    </location>
</feature>
<accession>A0A2K9A679</accession>
<evidence type="ECO:0000313" key="5">
    <source>
        <dbReference type="Proteomes" id="UP000232693"/>
    </source>
</evidence>
<dbReference type="InterPro" id="IPR001387">
    <property type="entry name" value="Cro/C1-type_HTH"/>
</dbReference>
<evidence type="ECO:0000256" key="2">
    <source>
        <dbReference type="SAM" id="MobiDB-lite"/>
    </source>
</evidence>
<keyword evidence="3" id="KW-0812">Transmembrane</keyword>
<dbReference type="GO" id="GO:0003677">
    <property type="term" value="F:DNA binding"/>
    <property type="evidence" value="ECO:0007669"/>
    <property type="project" value="UniProtKB-KW"/>
</dbReference>
<proteinExistence type="predicted"/>
<dbReference type="CDD" id="cd00093">
    <property type="entry name" value="HTH_XRE"/>
    <property type="match status" value="1"/>
</dbReference>
<dbReference type="InterPro" id="IPR025698">
    <property type="entry name" value="2TM_dom"/>
</dbReference>
<evidence type="ECO:0000256" key="1">
    <source>
        <dbReference type="ARBA" id="ARBA00023125"/>
    </source>
</evidence>
<dbReference type="Pfam" id="PF01381">
    <property type="entry name" value="HTH_3"/>
    <property type="match status" value="1"/>
</dbReference>
<protein>
    <submittedName>
        <fullName evidence="4">XRE family transcriptional regulator</fullName>
    </submittedName>
</protein>
<dbReference type="OrthoDB" id="21915at2"/>
<dbReference type="EMBL" id="CP025120">
    <property type="protein sequence ID" value="AUD79345.1"/>
    <property type="molecule type" value="Genomic_DNA"/>
</dbReference>
<keyword evidence="3" id="KW-1133">Transmembrane helix</keyword>
<dbReference type="SMART" id="SM00530">
    <property type="entry name" value="HTH_XRE"/>
    <property type="match status" value="1"/>
</dbReference>
<feature type="transmembrane region" description="Helical" evidence="3">
    <location>
        <begin position="113"/>
        <end position="134"/>
    </location>
</feature>
<keyword evidence="5" id="KW-1185">Reference proteome</keyword>
<feature type="region of interest" description="Disordered" evidence="2">
    <location>
        <begin position="62"/>
        <end position="86"/>
    </location>
</feature>
<dbReference type="Proteomes" id="UP000232693">
    <property type="component" value="Chromosome"/>
</dbReference>
<dbReference type="PANTHER" id="PTHR46558:SF4">
    <property type="entry name" value="DNA-BIDING PHAGE PROTEIN"/>
    <property type="match status" value="1"/>
</dbReference>
<dbReference type="AlphaFoldDB" id="A0A2K9A679"/>
<dbReference type="SUPFAM" id="SSF47413">
    <property type="entry name" value="lambda repressor-like DNA-binding domains"/>
    <property type="match status" value="1"/>
</dbReference>
<dbReference type="RefSeq" id="WP_106647164.1">
    <property type="nucleotide sequence ID" value="NZ_BMGO01000001.1"/>
</dbReference>
<organism evidence="4 5">
    <name type="scientific">Kangiella profundi</name>
    <dbReference type="NCBI Taxonomy" id="1561924"/>
    <lineage>
        <taxon>Bacteria</taxon>
        <taxon>Pseudomonadati</taxon>
        <taxon>Pseudomonadota</taxon>
        <taxon>Gammaproteobacteria</taxon>
        <taxon>Kangiellales</taxon>
        <taxon>Kangiellaceae</taxon>
        <taxon>Kangiella</taxon>
    </lineage>
</organism>
<gene>
    <name evidence="4" type="ORF">CW740_08840</name>
</gene>
<dbReference type="InterPro" id="IPR010982">
    <property type="entry name" value="Lambda_DNA-bd_dom_sf"/>
</dbReference>
<dbReference type="KEGG" id="kpd:CW740_08840"/>
<dbReference type="PANTHER" id="PTHR46558">
    <property type="entry name" value="TRACRIPTIONAL REGULATORY PROTEIN-RELATED-RELATED"/>
    <property type="match status" value="1"/>
</dbReference>